<dbReference type="GO" id="GO:0022857">
    <property type="term" value="F:transmembrane transporter activity"/>
    <property type="evidence" value="ECO:0007669"/>
    <property type="project" value="InterPro"/>
</dbReference>
<feature type="transmembrane region" description="Helical" evidence="7">
    <location>
        <begin position="48"/>
        <end position="72"/>
    </location>
</feature>
<dbReference type="RefSeq" id="WP_136496210.1">
    <property type="nucleotide sequence ID" value="NZ_CP046052.1"/>
</dbReference>
<dbReference type="AlphaFoldDB" id="A0A6B8KG25"/>
<feature type="transmembrane region" description="Helical" evidence="7">
    <location>
        <begin position="84"/>
        <end position="103"/>
    </location>
</feature>
<evidence type="ECO:0000256" key="7">
    <source>
        <dbReference type="SAM" id="Phobius"/>
    </source>
</evidence>
<evidence type="ECO:0000313" key="9">
    <source>
        <dbReference type="Proteomes" id="UP000309061"/>
    </source>
</evidence>
<accession>A0A6B8KG25</accession>
<keyword evidence="5 7" id="KW-1133">Transmembrane helix</keyword>
<feature type="transmembrane region" description="Helical" evidence="7">
    <location>
        <begin position="179"/>
        <end position="203"/>
    </location>
</feature>
<comment type="similarity">
    <text evidence="2">Belongs to the sodium:solute symporter (SSF) (TC 2.A.21) family.</text>
</comment>
<gene>
    <name evidence="8" type="ORF">H2LOC_009650</name>
</gene>
<organism evidence="8 9">
    <name type="scientific">Methylocystis heyeri</name>
    <dbReference type="NCBI Taxonomy" id="391905"/>
    <lineage>
        <taxon>Bacteria</taxon>
        <taxon>Pseudomonadati</taxon>
        <taxon>Pseudomonadota</taxon>
        <taxon>Alphaproteobacteria</taxon>
        <taxon>Hyphomicrobiales</taxon>
        <taxon>Methylocystaceae</taxon>
        <taxon>Methylocystis</taxon>
    </lineage>
</organism>
<sequence length="589" mass="58659">MTDAPDDDGAEREKLDARIAFVAAAFILAFSFVLLLDRVGAPSAFVEALAPCLAIVSLAALGAALHSMRVSFYYTAGRGAPPEYAGFAKAALVAGFMAPFAAWLASRSWLIGLCGGLFAGVALAGWQLGPMLRKSGAFSLSGLLAVRFPGLWPRVAVIALECATSALVALAAQQSAVDALVGASGAGPGLAAVIVGAGMLFIAGPGGMFGSIWTACAAGAVALASLCWPALTLALRGVAPFGRSSGSLAREAAAQLEAWGAVAPFPGYGLEFMAVVGAALGAAVLAPLLAPAITTARPAQARVSGLFALGWTFVFAWLLAAIVAGTALSMTAKSVGQAPERLPGAVYAASSRGLVAVCGDKAPDPQSARRACAARGLAPGAGLRTQDFSLTRSFLLTGLADLEKLGAAASGLLAAAQIALALALGAAGLQAFGTALGHEALYRMRGETDLTSRRLATTRLALVSIAALGSAASAYGLFDPRQLLELALGLSAAAVAPLAILAFWTRADGRDAMIALGSGLVGTILVVGAAGGPADIELVSAAAAVGALLGLAAGALSALSRPAGPQESKAFVSRLLRGEGDVMSPDKGA</sequence>
<feature type="transmembrane region" description="Helical" evidence="7">
    <location>
        <begin position="19"/>
        <end position="36"/>
    </location>
</feature>
<dbReference type="InterPro" id="IPR038377">
    <property type="entry name" value="Na/Glc_symporter_sf"/>
</dbReference>
<dbReference type="InterPro" id="IPR001734">
    <property type="entry name" value="Na/solute_symporter"/>
</dbReference>
<feature type="transmembrane region" description="Helical" evidence="7">
    <location>
        <begin position="210"/>
        <end position="231"/>
    </location>
</feature>
<dbReference type="PANTHER" id="PTHR48086">
    <property type="entry name" value="SODIUM/PROLINE SYMPORTER-RELATED"/>
    <property type="match status" value="1"/>
</dbReference>
<dbReference type="EMBL" id="CP046052">
    <property type="protein sequence ID" value="QGM45945.1"/>
    <property type="molecule type" value="Genomic_DNA"/>
</dbReference>
<evidence type="ECO:0000256" key="2">
    <source>
        <dbReference type="ARBA" id="ARBA00006434"/>
    </source>
</evidence>
<dbReference type="InterPro" id="IPR050277">
    <property type="entry name" value="Sodium:Solute_Symporter"/>
</dbReference>
<name>A0A6B8KG25_9HYPH</name>
<dbReference type="PROSITE" id="PS50283">
    <property type="entry name" value="NA_SOLUT_SYMP_3"/>
    <property type="match status" value="1"/>
</dbReference>
<dbReference type="GO" id="GO:0005886">
    <property type="term" value="C:plasma membrane"/>
    <property type="evidence" value="ECO:0007669"/>
    <property type="project" value="TreeGrafter"/>
</dbReference>
<protein>
    <recommendedName>
        <fullName evidence="10">Sodium:solute symporter</fullName>
    </recommendedName>
</protein>
<evidence type="ECO:0000313" key="8">
    <source>
        <dbReference type="EMBL" id="QGM45945.1"/>
    </source>
</evidence>
<comment type="subcellular location">
    <subcellularLocation>
        <location evidence="1">Membrane</location>
        <topology evidence="1">Multi-pass membrane protein</topology>
    </subcellularLocation>
</comment>
<keyword evidence="3" id="KW-0813">Transport</keyword>
<evidence type="ECO:0000256" key="1">
    <source>
        <dbReference type="ARBA" id="ARBA00004141"/>
    </source>
</evidence>
<evidence type="ECO:0000256" key="4">
    <source>
        <dbReference type="ARBA" id="ARBA00022692"/>
    </source>
</evidence>
<keyword evidence="6 7" id="KW-0472">Membrane</keyword>
<feature type="transmembrane region" description="Helical" evidence="7">
    <location>
        <begin position="538"/>
        <end position="559"/>
    </location>
</feature>
<dbReference type="KEGG" id="mhey:H2LOC_009650"/>
<feature type="transmembrane region" description="Helical" evidence="7">
    <location>
        <begin position="484"/>
        <end position="505"/>
    </location>
</feature>
<proteinExistence type="inferred from homology"/>
<keyword evidence="4 7" id="KW-0812">Transmembrane</keyword>
<feature type="transmembrane region" description="Helical" evidence="7">
    <location>
        <begin position="306"/>
        <end position="328"/>
    </location>
</feature>
<evidence type="ECO:0008006" key="10">
    <source>
        <dbReference type="Google" id="ProtNLM"/>
    </source>
</evidence>
<feature type="transmembrane region" description="Helical" evidence="7">
    <location>
        <begin position="272"/>
        <end position="294"/>
    </location>
</feature>
<feature type="transmembrane region" description="Helical" evidence="7">
    <location>
        <begin position="412"/>
        <end position="436"/>
    </location>
</feature>
<reference evidence="8 9" key="1">
    <citation type="submission" date="2019-11" db="EMBL/GenBank/DDBJ databases">
        <title>The genome sequence of Methylocystis heyeri.</title>
        <authorList>
            <person name="Oshkin I.Y."/>
            <person name="Miroshnikov K."/>
            <person name="Dedysh S.N."/>
        </authorList>
    </citation>
    <scope>NUCLEOTIDE SEQUENCE [LARGE SCALE GENOMIC DNA]</scope>
    <source>
        <strain evidence="8 9">H2</strain>
    </source>
</reference>
<keyword evidence="9" id="KW-1185">Reference proteome</keyword>
<evidence type="ECO:0000256" key="3">
    <source>
        <dbReference type="ARBA" id="ARBA00022448"/>
    </source>
</evidence>
<feature type="transmembrane region" description="Helical" evidence="7">
    <location>
        <begin position="109"/>
        <end position="130"/>
    </location>
</feature>
<dbReference type="Proteomes" id="UP000309061">
    <property type="component" value="Chromosome"/>
</dbReference>
<dbReference type="Gene3D" id="1.20.1730.10">
    <property type="entry name" value="Sodium/glucose cotransporter"/>
    <property type="match status" value="1"/>
</dbReference>
<evidence type="ECO:0000256" key="5">
    <source>
        <dbReference type="ARBA" id="ARBA00022989"/>
    </source>
</evidence>
<evidence type="ECO:0000256" key="6">
    <source>
        <dbReference type="ARBA" id="ARBA00023136"/>
    </source>
</evidence>
<feature type="transmembrane region" description="Helical" evidence="7">
    <location>
        <begin position="457"/>
        <end position="478"/>
    </location>
</feature>
<dbReference type="PANTHER" id="PTHR48086:SF5">
    <property type="entry name" value="NA(+):SOLUTE SYMPORTER (SSF FAMILY)"/>
    <property type="match status" value="1"/>
</dbReference>
<dbReference type="OrthoDB" id="9764416at2"/>
<feature type="transmembrane region" description="Helical" evidence="7">
    <location>
        <begin position="512"/>
        <end position="532"/>
    </location>
</feature>